<organism evidence="3 4">
    <name type="scientific">endosymbiont of Lamellibrachia luymesi</name>
    <dbReference type="NCBI Taxonomy" id="2200907"/>
    <lineage>
        <taxon>Bacteria</taxon>
        <taxon>Pseudomonadati</taxon>
        <taxon>Pseudomonadota</taxon>
        <taxon>Gammaproteobacteria</taxon>
        <taxon>sulfur-oxidizing symbionts</taxon>
    </lineage>
</organism>
<dbReference type="PANTHER" id="PTHR43597:SF5">
    <property type="entry name" value="SUFE-LIKE PROTEIN 2, CHLOROPLASTIC"/>
    <property type="match status" value="1"/>
</dbReference>
<sequence>MNEIDEIVDNFEFLDDWDQRYQYLVELGEALPPLPEELKTLENWVKPCMSTVHVHAEAILEQPGLIRFRGDCDTAIIKGVLAVLVDLFSSHTLEEIRAMDVDDLFKRLHLAEHLSPNRHV</sequence>
<dbReference type="Pfam" id="PF02657">
    <property type="entry name" value="SufE"/>
    <property type="match status" value="1"/>
</dbReference>
<comment type="caution">
    <text evidence="3">The sequence shown here is derived from an EMBL/GenBank/DDBJ whole genome shotgun (WGS) entry which is preliminary data.</text>
</comment>
<feature type="domain" description="Fe-S metabolism associated" evidence="2">
    <location>
        <begin position="8"/>
        <end position="119"/>
    </location>
</feature>
<accession>A0A370DA25</accession>
<dbReference type="EMBL" id="QFXD01000328">
    <property type="protein sequence ID" value="RDH81752.1"/>
    <property type="molecule type" value="Genomic_DNA"/>
</dbReference>
<reference evidence="3 4" key="1">
    <citation type="journal article" date="2018" name="ISME J.">
        <title>Endosymbiont genomes yield clues of tubeworm success.</title>
        <authorList>
            <person name="Li Y."/>
            <person name="Liles M.R."/>
            <person name="Halanych K.M."/>
        </authorList>
    </citation>
    <scope>NUCLEOTIDE SEQUENCE [LARGE SCALE GENOMIC DNA]</scope>
    <source>
        <strain evidence="3">A1422</strain>
    </source>
</reference>
<dbReference type="InterPro" id="IPR003808">
    <property type="entry name" value="Fe-S_metab-assoc_dom"/>
</dbReference>
<name>A0A370DA25_9GAMM</name>
<dbReference type="PANTHER" id="PTHR43597">
    <property type="entry name" value="SULFUR ACCEPTOR PROTEIN CSDE"/>
    <property type="match status" value="1"/>
</dbReference>
<evidence type="ECO:0000313" key="4">
    <source>
        <dbReference type="Proteomes" id="UP000255508"/>
    </source>
</evidence>
<protein>
    <submittedName>
        <fullName evidence="3">Fe-S metabolism protein SufE</fullName>
    </submittedName>
</protein>
<dbReference type="Gene3D" id="3.90.1010.10">
    <property type="match status" value="1"/>
</dbReference>
<evidence type="ECO:0000256" key="1">
    <source>
        <dbReference type="ARBA" id="ARBA00010282"/>
    </source>
</evidence>
<gene>
    <name evidence="3" type="ORF">DIZ79_18500</name>
</gene>
<dbReference type="SUPFAM" id="SSF82649">
    <property type="entry name" value="SufE/NifU"/>
    <property type="match status" value="1"/>
</dbReference>
<dbReference type="AlphaFoldDB" id="A0A370DA25"/>
<dbReference type="Proteomes" id="UP000255508">
    <property type="component" value="Unassembled WGS sequence"/>
</dbReference>
<evidence type="ECO:0000259" key="2">
    <source>
        <dbReference type="Pfam" id="PF02657"/>
    </source>
</evidence>
<proteinExistence type="inferred from homology"/>
<evidence type="ECO:0000313" key="3">
    <source>
        <dbReference type="EMBL" id="RDH81752.1"/>
    </source>
</evidence>
<comment type="similarity">
    <text evidence="1">Belongs to the SufE family.</text>
</comment>